<feature type="repeat" description="ANK" evidence="3">
    <location>
        <begin position="405"/>
        <end position="437"/>
    </location>
</feature>
<dbReference type="InterPro" id="IPR036770">
    <property type="entry name" value="Ankyrin_rpt-contain_sf"/>
</dbReference>
<dbReference type="RefSeq" id="XP_003174657.1">
    <property type="nucleotide sequence ID" value="XM_003174609.1"/>
</dbReference>
<evidence type="ECO:0000313" key="5">
    <source>
        <dbReference type="EMBL" id="EFQ99174.1"/>
    </source>
</evidence>
<protein>
    <submittedName>
        <fullName evidence="5">Ankyrin repeat domain-containing protein 52</fullName>
    </submittedName>
</protein>
<accession>E4UQ93</accession>
<dbReference type="PANTHER" id="PTHR24198">
    <property type="entry name" value="ANKYRIN REPEAT AND PROTEIN KINASE DOMAIN-CONTAINING PROTEIN"/>
    <property type="match status" value="1"/>
</dbReference>
<evidence type="ECO:0000256" key="1">
    <source>
        <dbReference type="ARBA" id="ARBA00022737"/>
    </source>
</evidence>
<dbReference type="InParanoid" id="E4UQ93"/>
<dbReference type="Gene3D" id="1.25.40.20">
    <property type="entry name" value="Ankyrin repeat-containing domain"/>
    <property type="match status" value="2"/>
</dbReference>
<dbReference type="PRINTS" id="PR01415">
    <property type="entry name" value="ANKYRIN"/>
</dbReference>
<sequence>MSPATVDSLPYEILSSVLSYIPVVEYNNIKLAGSRHLTCIIREWTSRIPRQKYIDLLQQQDEASCRLSSGKARTALEITIEQGNESIVRQYIHRYGGAKTRPVNRENRRFISAFHIAALHGATDILRLLMDRINLRCRKTGGTPLHMAVKGKSLAAIKLLVENGADVNAVDFNEYTPLGLAKRLDCSEDVLQYLKEQGGCASADEVLKEHPSRKFADLVWKSTDEAASIADLGLGDVEPSRSYYQSGVMRLFGRYMVRKKSQGSKPSEQFLRDLIGTAVTDGVNGIVEALIDDGFQADSWSDTGGNNLLHKAIASYNTPIVGLLVKSGVNYNHKAKDGSTPFHQAASSGYVTVLEEMISAGVPVNLVNDQGWTAIHCPQYYYNYEGHVGTLVKKYGADIEFKDKDGRTPLHVSATCARDEIFEDLLDNGADINARDNDQETPLMIACKGTHAPFIDLLMQRGADITLLNANGRNAMEVSNSLFGLKMMLLYAVDPQLKAKIATMELIRQTKVDDPDDEIPDVGGDDEFLFE</sequence>
<proteinExistence type="predicted"/>
<feature type="region of interest" description="Disordered" evidence="4">
    <location>
        <begin position="512"/>
        <end position="531"/>
    </location>
</feature>
<reference evidence="6" key="1">
    <citation type="journal article" date="2012" name="MBio">
        <title>Comparative genome analysis of Trichophyton rubrum and related dermatophytes reveals candidate genes involved in infection.</title>
        <authorList>
            <person name="Martinez D.A."/>
            <person name="Oliver B.G."/>
            <person name="Graeser Y."/>
            <person name="Goldberg J.M."/>
            <person name="Li W."/>
            <person name="Martinez-Rossi N.M."/>
            <person name="Monod M."/>
            <person name="Shelest E."/>
            <person name="Barton R.C."/>
            <person name="Birch E."/>
            <person name="Brakhage A.A."/>
            <person name="Chen Z."/>
            <person name="Gurr S.J."/>
            <person name="Heiman D."/>
            <person name="Heitman J."/>
            <person name="Kosti I."/>
            <person name="Rossi A."/>
            <person name="Saif S."/>
            <person name="Samalova M."/>
            <person name="Saunders C.W."/>
            <person name="Shea T."/>
            <person name="Summerbell R.C."/>
            <person name="Xu J."/>
            <person name="Young S."/>
            <person name="Zeng Q."/>
            <person name="Birren B.W."/>
            <person name="Cuomo C.A."/>
            <person name="White T.C."/>
        </authorList>
    </citation>
    <scope>NUCLEOTIDE SEQUENCE [LARGE SCALE GENOMIC DNA]</scope>
    <source>
        <strain evidence="6">ATCC MYA-4604 / CBS 118893</strain>
    </source>
</reference>
<dbReference type="PROSITE" id="PS50297">
    <property type="entry name" value="ANK_REP_REGION"/>
    <property type="match status" value="4"/>
</dbReference>
<dbReference type="Pfam" id="PF00023">
    <property type="entry name" value="Ank"/>
    <property type="match status" value="1"/>
</dbReference>
<feature type="repeat" description="ANK" evidence="3">
    <location>
        <begin position="304"/>
        <end position="336"/>
    </location>
</feature>
<keyword evidence="6" id="KW-1185">Reference proteome</keyword>
<dbReference type="Pfam" id="PF12796">
    <property type="entry name" value="Ank_2"/>
    <property type="match status" value="2"/>
</dbReference>
<keyword evidence="2 3" id="KW-0040">ANK repeat</keyword>
<feature type="repeat" description="ANK" evidence="3">
    <location>
        <begin position="438"/>
        <end position="470"/>
    </location>
</feature>
<dbReference type="HOGENOM" id="CLU_039948_0_0_1"/>
<name>E4UQ93_ARTGP</name>
<gene>
    <name evidence="5" type="ORF">MGYG_02187</name>
</gene>
<dbReference type="eggNOG" id="KOG4177">
    <property type="taxonomic scope" value="Eukaryota"/>
</dbReference>
<organism evidence="6">
    <name type="scientific">Arthroderma gypseum (strain ATCC MYA-4604 / CBS 118893)</name>
    <name type="common">Microsporum gypseum</name>
    <dbReference type="NCBI Taxonomy" id="535722"/>
    <lineage>
        <taxon>Eukaryota</taxon>
        <taxon>Fungi</taxon>
        <taxon>Dikarya</taxon>
        <taxon>Ascomycota</taxon>
        <taxon>Pezizomycotina</taxon>
        <taxon>Eurotiomycetes</taxon>
        <taxon>Eurotiomycetidae</taxon>
        <taxon>Onygenales</taxon>
        <taxon>Arthrodermataceae</taxon>
        <taxon>Nannizzia</taxon>
    </lineage>
</organism>
<dbReference type="PANTHER" id="PTHR24198:SF165">
    <property type="entry name" value="ANKYRIN REPEAT-CONTAINING PROTEIN-RELATED"/>
    <property type="match status" value="1"/>
</dbReference>
<dbReference type="VEuPathDB" id="FungiDB:MGYG_02187"/>
<feature type="compositionally biased region" description="Acidic residues" evidence="4">
    <location>
        <begin position="514"/>
        <end position="531"/>
    </location>
</feature>
<evidence type="ECO:0000313" key="6">
    <source>
        <dbReference type="Proteomes" id="UP000002669"/>
    </source>
</evidence>
<dbReference type="PROSITE" id="PS50088">
    <property type="entry name" value="ANK_REPEAT"/>
    <property type="match status" value="5"/>
</dbReference>
<dbReference type="GeneID" id="10029957"/>
<dbReference type="EMBL" id="DS989823">
    <property type="protein sequence ID" value="EFQ99174.1"/>
    <property type="molecule type" value="Genomic_DNA"/>
</dbReference>
<feature type="repeat" description="ANK" evidence="3">
    <location>
        <begin position="337"/>
        <end position="369"/>
    </location>
</feature>
<evidence type="ECO:0000256" key="2">
    <source>
        <dbReference type="ARBA" id="ARBA00023043"/>
    </source>
</evidence>
<keyword evidence="1" id="KW-0677">Repeat</keyword>
<feature type="repeat" description="ANK" evidence="3">
    <location>
        <begin position="140"/>
        <end position="172"/>
    </location>
</feature>
<dbReference type="InterPro" id="IPR002110">
    <property type="entry name" value="Ankyrin_rpt"/>
</dbReference>
<evidence type="ECO:0000256" key="3">
    <source>
        <dbReference type="PROSITE-ProRule" id="PRU00023"/>
    </source>
</evidence>
<dbReference type="OrthoDB" id="366390at2759"/>
<dbReference type="OMA" id="RYGGAKT"/>
<dbReference type="AlphaFoldDB" id="E4UQ93"/>
<dbReference type="Proteomes" id="UP000002669">
    <property type="component" value="Unassembled WGS sequence"/>
</dbReference>
<evidence type="ECO:0000256" key="4">
    <source>
        <dbReference type="SAM" id="MobiDB-lite"/>
    </source>
</evidence>
<dbReference type="SUPFAM" id="SSF48403">
    <property type="entry name" value="Ankyrin repeat"/>
    <property type="match status" value="2"/>
</dbReference>
<dbReference type="STRING" id="535722.E4UQ93"/>
<dbReference type="SMART" id="SM00248">
    <property type="entry name" value="ANK"/>
    <property type="match status" value="6"/>
</dbReference>